<dbReference type="InterPro" id="IPR050288">
    <property type="entry name" value="Cellulose_deg_GH3"/>
</dbReference>
<dbReference type="SUPFAM" id="SSF51445">
    <property type="entry name" value="(Trans)glycosidases"/>
    <property type="match status" value="1"/>
</dbReference>
<keyword evidence="3" id="KW-0119">Carbohydrate metabolism</keyword>
<evidence type="ECO:0000256" key="4">
    <source>
        <dbReference type="RuleBase" id="RU361161"/>
    </source>
</evidence>
<dbReference type="Pfam" id="PF14310">
    <property type="entry name" value="Fn3-like"/>
    <property type="match status" value="1"/>
</dbReference>
<evidence type="ECO:0000259" key="5">
    <source>
        <dbReference type="SMART" id="SM01217"/>
    </source>
</evidence>
<dbReference type="PRINTS" id="PR00133">
    <property type="entry name" value="GLHYDRLASE3"/>
</dbReference>
<gene>
    <name evidence="6" type="ORF">IAC61_03395</name>
</gene>
<reference evidence="6" key="2">
    <citation type="journal article" date="2021" name="PeerJ">
        <title>Extensive microbial diversity within the chicken gut microbiome revealed by metagenomics and culture.</title>
        <authorList>
            <person name="Gilroy R."/>
            <person name="Ravi A."/>
            <person name="Getino M."/>
            <person name="Pursley I."/>
            <person name="Horton D.L."/>
            <person name="Alikhan N.F."/>
            <person name="Baker D."/>
            <person name="Gharbi K."/>
            <person name="Hall N."/>
            <person name="Watson M."/>
            <person name="Adriaenssens E.M."/>
            <person name="Foster-Nyarko E."/>
            <person name="Jarju S."/>
            <person name="Secka A."/>
            <person name="Antonio M."/>
            <person name="Oren A."/>
            <person name="Chaudhuri R.R."/>
            <person name="La Ragione R."/>
            <person name="Hildebrand F."/>
            <person name="Pallen M.J."/>
        </authorList>
    </citation>
    <scope>NUCLEOTIDE SEQUENCE</scope>
    <source>
        <strain evidence="6">17113</strain>
    </source>
</reference>
<dbReference type="InterPro" id="IPR026891">
    <property type="entry name" value="Fn3-like"/>
</dbReference>
<dbReference type="SMART" id="SM01217">
    <property type="entry name" value="Fn3_like"/>
    <property type="match status" value="1"/>
</dbReference>
<dbReference type="GO" id="GO:0005975">
    <property type="term" value="P:carbohydrate metabolic process"/>
    <property type="evidence" value="ECO:0007669"/>
    <property type="project" value="InterPro"/>
</dbReference>
<dbReference type="Pfam" id="PF00933">
    <property type="entry name" value="Glyco_hydro_3"/>
    <property type="match status" value="1"/>
</dbReference>
<dbReference type="Pfam" id="PF01915">
    <property type="entry name" value="Glyco_hydro_3_C"/>
    <property type="match status" value="1"/>
</dbReference>
<dbReference type="Proteomes" id="UP000823634">
    <property type="component" value="Unassembled WGS sequence"/>
</dbReference>
<protein>
    <submittedName>
        <fullName evidence="6">Glycoside hydrolase family 3 protein</fullName>
    </submittedName>
</protein>
<dbReference type="Gene3D" id="3.40.50.1700">
    <property type="entry name" value="Glycoside hydrolase family 3 C-terminal domain"/>
    <property type="match status" value="1"/>
</dbReference>
<comment type="similarity">
    <text evidence="1 4">Belongs to the glycosyl hydrolase 3 family.</text>
</comment>
<keyword evidence="4" id="KW-0326">Glycosidase</keyword>
<dbReference type="GO" id="GO:0004553">
    <property type="term" value="F:hydrolase activity, hydrolyzing O-glycosyl compounds"/>
    <property type="evidence" value="ECO:0007669"/>
    <property type="project" value="InterPro"/>
</dbReference>
<keyword evidence="2 4" id="KW-0378">Hydrolase</keyword>
<evidence type="ECO:0000256" key="2">
    <source>
        <dbReference type="ARBA" id="ARBA00022801"/>
    </source>
</evidence>
<dbReference type="InterPro" id="IPR001764">
    <property type="entry name" value="Glyco_hydro_3_N"/>
</dbReference>
<dbReference type="PANTHER" id="PTHR42715:SF10">
    <property type="entry name" value="BETA-GLUCOSIDASE"/>
    <property type="match status" value="1"/>
</dbReference>
<dbReference type="SUPFAM" id="SSF52279">
    <property type="entry name" value="Beta-D-glucan exohydrolase, C-terminal domain"/>
    <property type="match status" value="1"/>
</dbReference>
<name>A0A9D9GVQ3_9FIRM</name>
<proteinExistence type="inferred from homology"/>
<dbReference type="PANTHER" id="PTHR42715">
    <property type="entry name" value="BETA-GLUCOSIDASE"/>
    <property type="match status" value="1"/>
</dbReference>
<dbReference type="InterPro" id="IPR019800">
    <property type="entry name" value="Glyco_hydro_3_AS"/>
</dbReference>
<dbReference type="AlphaFoldDB" id="A0A9D9GVQ3"/>
<dbReference type="PROSITE" id="PS00775">
    <property type="entry name" value="GLYCOSYL_HYDROL_F3"/>
    <property type="match status" value="1"/>
</dbReference>
<evidence type="ECO:0000313" key="6">
    <source>
        <dbReference type="EMBL" id="MBO8426349.1"/>
    </source>
</evidence>
<evidence type="ECO:0000256" key="1">
    <source>
        <dbReference type="ARBA" id="ARBA00005336"/>
    </source>
</evidence>
<dbReference type="InterPro" id="IPR002772">
    <property type="entry name" value="Glyco_hydro_3_C"/>
</dbReference>
<dbReference type="InterPro" id="IPR036962">
    <property type="entry name" value="Glyco_hydro_3_N_sf"/>
</dbReference>
<dbReference type="InterPro" id="IPR013783">
    <property type="entry name" value="Ig-like_fold"/>
</dbReference>
<dbReference type="InterPro" id="IPR036881">
    <property type="entry name" value="Glyco_hydro_3_C_sf"/>
</dbReference>
<accession>A0A9D9GVQ3</accession>
<sequence length="790" mass="87618">MKKENAQGGISVEEKVSLLYGDGNWRIRGIPSLGLEPLTMRDGPLGLRMCNDANDWAKDKTEPTIGYPSPSLLACSFDPELLSEVGKAMGRDCREHGVDVLLSPGINIKRNPLCGRNFEYYSEDPYLAGKLSAAFIKGIQSQGVGACIKHFCCNSQEDYRMVNDSIVDERALHEIYLKPFEIAVKEAKPWLLMTSYNKINGTYASDSEYLLKDLLRGEWHYNGVVISDWGGTADYVKSHNRGLDVEMPCLIDRKEDLLKGLRWGKLDSYEVNQTAERVKTLLEKAKKGRLAHSDYDEGENRRIALEAAVKSMVLLKNEDKALPLKNFKDVAIIGELAKSLRISGGGSSRVNPSGEATFLLDDSMASCFAQGYALDGKANGETLKIEAVDLAAKKKKVILFLGLSEVKESEGYDRTSLSLPQDQLDLFDAIRQVTENIIVVLNVGAPVELPFADKAKAILLCYLPGQEGGEAIKRILLGEVSPSGKLSETWPLHLSDVPSFGFYPGTQTQSLYRESIYVGYRYYASCDKAVRFPFGYGLSYAKFKYGKLSLSEKAIADGESVKASIPVSNLSKIGSELVVELYATPLEPNVFKPKRTLIAFQKLFLAPGETKLFDFEIPFDAFAHYDVSSSRFDVEGGKYAIEAASSANDVESKACLKVVSDAEFASKRTQLPVYYAVPKGGFLQYDSEFERLLGHHVPFSRDPRSKPYTLHSTLGDIAETWIGRILIKKALGLEGANDEMFKRSILSLPIRNIVMNGYRQKTVLAILDMANGHPFKALMHLLFGVRRHDL</sequence>
<organism evidence="6 7">
    <name type="scientific">Candidatus Alloenteromonas pullistercoris</name>
    <dbReference type="NCBI Taxonomy" id="2840785"/>
    <lineage>
        <taxon>Bacteria</taxon>
        <taxon>Bacillati</taxon>
        <taxon>Bacillota</taxon>
        <taxon>Bacillota incertae sedis</taxon>
        <taxon>Candidatus Alloenteromonas</taxon>
    </lineage>
</organism>
<dbReference type="Gene3D" id="2.60.40.10">
    <property type="entry name" value="Immunoglobulins"/>
    <property type="match status" value="1"/>
</dbReference>
<reference evidence="6" key="1">
    <citation type="submission" date="2020-10" db="EMBL/GenBank/DDBJ databases">
        <authorList>
            <person name="Gilroy R."/>
        </authorList>
    </citation>
    <scope>NUCLEOTIDE SEQUENCE</scope>
    <source>
        <strain evidence="6">17113</strain>
    </source>
</reference>
<comment type="caution">
    <text evidence="6">The sequence shown here is derived from an EMBL/GenBank/DDBJ whole genome shotgun (WGS) entry which is preliminary data.</text>
</comment>
<evidence type="ECO:0000313" key="7">
    <source>
        <dbReference type="Proteomes" id="UP000823634"/>
    </source>
</evidence>
<dbReference type="EMBL" id="JADINA010000022">
    <property type="protein sequence ID" value="MBO8426349.1"/>
    <property type="molecule type" value="Genomic_DNA"/>
</dbReference>
<dbReference type="Gene3D" id="3.20.20.300">
    <property type="entry name" value="Glycoside hydrolase, family 3, N-terminal domain"/>
    <property type="match status" value="1"/>
</dbReference>
<evidence type="ECO:0000256" key="3">
    <source>
        <dbReference type="ARBA" id="ARBA00023277"/>
    </source>
</evidence>
<dbReference type="InterPro" id="IPR017853">
    <property type="entry name" value="GH"/>
</dbReference>
<feature type="domain" description="Fibronectin type III-like" evidence="5">
    <location>
        <begin position="577"/>
        <end position="647"/>
    </location>
</feature>